<gene>
    <name evidence="1" type="ORF">ERS013200_01586</name>
</gene>
<dbReference type="EMBL" id="CWQY01000008">
    <property type="protein sequence ID" value="CSC51903.1"/>
    <property type="molecule type" value="Genomic_DNA"/>
</dbReference>
<sequence>MDVFKLSLPPMLKLWHELHEINPDLDKRGSKYSFLPNSAFPMWISCAGKMGETGSFLGDAAKAYPARERDIAKLSEVRTTFIMASLFYVIGFIVALRC</sequence>
<evidence type="ECO:0000313" key="1">
    <source>
        <dbReference type="EMBL" id="CSC51903.1"/>
    </source>
</evidence>
<organism evidence="1 2">
    <name type="scientific">Vibrio cholerae</name>
    <dbReference type="NCBI Taxonomy" id="666"/>
    <lineage>
        <taxon>Bacteria</taxon>
        <taxon>Pseudomonadati</taxon>
        <taxon>Pseudomonadota</taxon>
        <taxon>Gammaproteobacteria</taxon>
        <taxon>Vibrionales</taxon>
        <taxon>Vibrionaceae</taxon>
        <taxon>Vibrio</taxon>
    </lineage>
</organism>
<protein>
    <submittedName>
        <fullName evidence="1">Uncharacterized protein</fullName>
    </submittedName>
</protein>
<evidence type="ECO:0000313" key="2">
    <source>
        <dbReference type="Proteomes" id="UP000041770"/>
    </source>
</evidence>
<reference evidence="1 2" key="1">
    <citation type="submission" date="2015-07" db="EMBL/GenBank/DDBJ databases">
        <authorList>
            <consortium name="Pathogen Informatics"/>
        </authorList>
    </citation>
    <scope>NUCLEOTIDE SEQUENCE [LARGE SCALE GENOMIC DNA]</scope>
    <source>
        <strain evidence="1 2">A316</strain>
    </source>
</reference>
<dbReference type="AlphaFoldDB" id="A0A655T8Y3"/>
<dbReference type="Proteomes" id="UP000041770">
    <property type="component" value="Unassembled WGS sequence"/>
</dbReference>
<proteinExistence type="predicted"/>
<name>A0A655T8Y3_VIBCL</name>
<accession>A0A655T8Y3</accession>